<gene>
    <name evidence="15" type="ORF">FD51_GL000055</name>
</gene>
<dbReference type="PROSITE" id="PS50109">
    <property type="entry name" value="HIS_KIN"/>
    <property type="match status" value="1"/>
</dbReference>
<proteinExistence type="predicted"/>
<evidence type="ECO:0000256" key="11">
    <source>
        <dbReference type="ARBA" id="ARBA00023136"/>
    </source>
</evidence>
<organism evidence="15 16">
    <name type="scientific">Lacticaseibacillus zeae DSM 20178 = KCTC 3804</name>
    <dbReference type="NCBI Taxonomy" id="1423816"/>
    <lineage>
        <taxon>Bacteria</taxon>
        <taxon>Bacillati</taxon>
        <taxon>Bacillota</taxon>
        <taxon>Bacilli</taxon>
        <taxon>Lactobacillales</taxon>
        <taxon>Lactobacillaceae</taxon>
        <taxon>Lacticaseibacillus</taxon>
    </lineage>
</organism>
<dbReference type="Pfam" id="PF00672">
    <property type="entry name" value="HAMP"/>
    <property type="match status" value="1"/>
</dbReference>
<evidence type="ECO:0000256" key="7">
    <source>
        <dbReference type="ARBA" id="ARBA00022692"/>
    </source>
</evidence>
<accession>A0A0R1EWY1</accession>
<evidence type="ECO:0000313" key="16">
    <source>
        <dbReference type="Proteomes" id="UP000051984"/>
    </source>
</evidence>
<dbReference type="PANTHER" id="PTHR45528:SF12">
    <property type="entry name" value="SENSOR HISTIDINE KINASE ARSS"/>
    <property type="match status" value="1"/>
</dbReference>
<dbReference type="FunFam" id="1.10.287.130:FF:000001">
    <property type="entry name" value="Two-component sensor histidine kinase"/>
    <property type="match status" value="1"/>
</dbReference>
<dbReference type="SUPFAM" id="SSF47384">
    <property type="entry name" value="Homodimeric domain of signal transducing histidine kinase"/>
    <property type="match status" value="1"/>
</dbReference>
<comment type="catalytic activity">
    <reaction evidence="1">
        <text>ATP + protein L-histidine = ADP + protein N-phospho-L-histidine.</text>
        <dbReference type="EC" id="2.7.13.3"/>
    </reaction>
</comment>
<dbReference type="SMART" id="SM00387">
    <property type="entry name" value="HATPase_c"/>
    <property type="match status" value="1"/>
</dbReference>
<evidence type="ECO:0000313" key="15">
    <source>
        <dbReference type="EMBL" id="KRK13502.1"/>
    </source>
</evidence>
<keyword evidence="6" id="KW-0808">Transferase</keyword>
<dbReference type="SUPFAM" id="SSF158472">
    <property type="entry name" value="HAMP domain-like"/>
    <property type="match status" value="1"/>
</dbReference>
<dbReference type="PRINTS" id="PR00344">
    <property type="entry name" value="BCTRLSENSOR"/>
</dbReference>
<dbReference type="Pfam" id="PF00512">
    <property type="entry name" value="HisKA"/>
    <property type="match status" value="1"/>
</dbReference>
<keyword evidence="8 15" id="KW-0418">Kinase</keyword>
<dbReference type="InterPro" id="IPR036890">
    <property type="entry name" value="HATPase_C_sf"/>
</dbReference>
<dbReference type="SMART" id="SM00304">
    <property type="entry name" value="HAMP"/>
    <property type="match status" value="1"/>
</dbReference>
<evidence type="ECO:0000256" key="9">
    <source>
        <dbReference type="ARBA" id="ARBA00022989"/>
    </source>
</evidence>
<dbReference type="InterPro" id="IPR004358">
    <property type="entry name" value="Sig_transdc_His_kin-like_C"/>
</dbReference>
<keyword evidence="11 12" id="KW-0472">Membrane</keyword>
<dbReference type="AlphaFoldDB" id="A0A0R1EWY1"/>
<evidence type="ECO:0000256" key="12">
    <source>
        <dbReference type="SAM" id="Phobius"/>
    </source>
</evidence>
<evidence type="ECO:0000256" key="5">
    <source>
        <dbReference type="ARBA" id="ARBA00022553"/>
    </source>
</evidence>
<evidence type="ECO:0000256" key="2">
    <source>
        <dbReference type="ARBA" id="ARBA00004141"/>
    </source>
</evidence>
<dbReference type="Pfam" id="PF18719">
    <property type="entry name" value="ArlS_N"/>
    <property type="match status" value="1"/>
</dbReference>
<keyword evidence="5" id="KW-0597">Phosphoprotein</keyword>
<evidence type="ECO:0000256" key="10">
    <source>
        <dbReference type="ARBA" id="ARBA00023012"/>
    </source>
</evidence>
<dbReference type="InterPro" id="IPR005467">
    <property type="entry name" value="His_kinase_dom"/>
</dbReference>
<dbReference type="Gene3D" id="3.30.565.10">
    <property type="entry name" value="Histidine kinase-like ATPase, C-terminal domain"/>
    <property type="match status" value="1"/>
</dbReference>
<dbReference type="GO" id="GO:0000155">
    <property type="term" value="F:phosphorelay sensor kinase activity"/>
    <property type="evidence" value="ECO:0007669"/>
    <property type="project" value="InterPro"/>
</dbReference>
<evidence type="ECO:0000256" key="3">
    <source>
        <dbReference type="ARBA" id="ARBA00012438"/>
    </source>
</evidence>
<dbReference type="EMBL" id="AZCT01000001">
    <property type="protein sequence ID" value="KRK13502.1"/>
    <property type="molecule type" value="Genomic_DNA"/>
</dbReference>
<feature type="transmembrane region" description="Helical" evidence="12">
    <location>
        <begin position="21"/>
        <end position="46"/>
    </location>
</feature>
<dbReference type="SMART" id="SM00388">
    <property type="entry name" value="HisKA"/>
    <property type="match status" value="1"/>
</dbReference>
<dbReference type="EC" id="2.7.13.3" evidence="3"/>
<dbReference type="InterPro" id="IPR003660">
    <property type="entry name" value="HAMP_dom"/>
</dbReference>
<name>A0A0R1EWY1_LACZE</name>
<dbReference type="SUPFAM" id="SSF55874">
    <property type="entry name" value="ATPase domain of HSP90 chaperone/DNA topoisomerase II/histidine kinase"/>
    <property type="match status" value="1"/>
</dbReference>
<dbReference type="GO" id="GO:0016020">
    <property type="term" value="C:membrane"/>
    <property type="evidence" value="ECO:0007669"/>
    <property type="project" value="UniProtKB-SubCell"/>
</dbReference>
<feature type="domain" description="HAMP" evidence="14">
    <location>
        <begin position="219"/>
        <end position="273"/>
    </location>
</feature>
<comment type="caution">
    <text evidence="15">The sequence shown here is derived from an EMBL/GenBank/DDBJ whole genome shotgun (WGS) entry which is preliminary data.</text>
</comment>
<evidence type="ECO:0000259" key="13">
    <source>
        <dbReference type="PROSITE" id="PS50109"/>
    </source>
</evidence>
<evidence type="ECO:0000256" key="4">
    <source>
        <dbReference type="ARBA" id="ARBA00015735"/>
    </source>
</evidence>
<dbReference type="PANTHER" id="PTHR45528">
    <property type="entry name" value="SENSOR HISTIDINE KINASE CPXA"/>
    <property type="match status" value="1"/>
</dbReference>
<dbReference type="InterPro" id="IPR036097">
    <property type="entry name" value="HisK_dim/P_sf"/>
</dbReference>
<reference evidence="15 16" key="1">
    <citation type="journal article" date="2015" name="Genome Announc.">
        <title>Expanding the biotechnology potential of lactobacilli through comparative genomics of 213 strains and associated genera.</title>
        <authorList>
            <person name="Sun Z."/>
            <person name="Harris H.M."/>
            <person name="McCann A."/>
            <person name="Guo C."/>
            <person name="Argimon S."/>
            <person name="Zhang W."/>
            <person name="Yang X."/>
            <person name="Jeffery I.B."/>
            <person name="Cooney J.C."/>
            <person name="Kagawa T.F."/>
            <person name="Liu W."/>
            <person name="Song Y."/>
            <person name="Salvetti E."/>
            <person name="Wrobel A."/>
            <person name="Rasinkangas P."/>
            <person name="Parkhill J."/>
            <person name="Rea M.C."/>
            <person name="O'Sullivan O."/>
            <person name="Ritari J."/>
            <person name="Douillard F.P."/>
            <person name="Paul Ross R."/>
            <person name="Yang R."/>
            <person name="Briner A.E."/>
            <person name="Felis G.E."/>
            <person name="de Vos W.M."/>
            <person name="Barrangou R."/>
            <person name="Klaenhammer T.R."/>
            <person name="Caufield P.W."/>
            <person name="Cui Y."/>
            <person name="Zhang H."/>
            <person name="O'Toole P.W."/>
        </authorList>
    </citation>
    <scope>NUCLEOTIDE SEQUENCE [LARGE SCALE GENOMIC DNA]</scope>
    <source>
        <strain evidence="15 16">DSM 20178</strain>
    </source>
</reference>
<feature type="domain" description="Histidine kinase" evidence="13">
    <location>
        <begin position="281"/>
        <end position="499"/>
    </location>
</feature>
<comment type="subcellular location">
    <subcellularLocation>
        <location evidence="2">Membrane</location>
        <topology evidence="2">Multi-pass membrane protein</topology>
    </subcellularLocation>
</comment>
<dbReference type="PROSITE" id="PS50885">
    <property type="entry name" value="HAMP"/>
    <property type="match status" value="1"/>
</dbReference>
<dbReference type="Pfam" id="PF02518">
    <property type="entry name" value="HATPase_c"/>
    <property type="match status" value="1"/>
</dbReference>
<dbReference type="InterPro" id="IPR050398">
    <property type="entry name" value="HssS/ArlS-like"/>
</dbReference>
<dbReference type="Proteomes" id="UP000051984">
    <property type="component" value="Unassembled WGS sequence"/>
</dbReference>
<dbReference type="RefSeq" id="WP_010487919.1">
    <property type="nucleotide sequence ID" value="NZ_AZCT01000001.1"/>
</dbReference>
<dbReference type="Gene3D" id="1.10.287.130">
    <property type="match status" value="1"/>
</dbReference>
<dbReference type="Gene3D" id="6.10.340.10">
    <property type="match status" value="1"/>
</dbReference>
<dbReference type="CDD" id="cd06225">
    <property type="entry name" value="HAMP"/>
    <property type="match status" value="1"/>
</dbReference>
<dbReference type="InterPro" id="IPR003661">
    <property type="entry name" value="HisK_dim/P_dom"/>
</dbReference>
<dbReference type="InterPro" id="IPR003594">
    <property type="entry name" value="HATPase_dom"/>
</dbReference>
<sequence length="528" mass="58777">MAIKQTSTEQKKKSPRISLKVKWAVTVGVGIFVTFVTFSMILYGAMRQILLNQERRTVTDTLSTVVQRLSPVSGDLTIAQVVPRLEGTAASDQASLPAPSESRERIFSDSVIQKLAQADVSVSVFSRDRTNFFQSRDTPITLGKVHGTEVQESHIGDFNGLVGTAPIYSATTSDLIGYVQVTNKLTAFHATMHEITLLIVGLSLAAVLISILMGYILATRFLKPIKLITNAIDVVNEEPESTVRIPALKRNDELGDLVLEFNGMLDRIQRYIDQQSEFVQDVSHELRTPVAILEGHLQLLNRWGKDDPEVLDESLKASLQEITRMKSLIQEMLDLTRADQVDVQFPNAVVDVHKTVQQVVADFRMIHPDFTFTLDDDLEKTTFVRMYRNHLEQVMIILMDNAVKYSTNRKEIHVSMAQSSGNGVALAVQDFGEGIAEKDRRRVFNRFYRVDKARSREKGGNGLGLSIAQQLIESYHGQIEVDSALGHGSIFRIDLPTITEAKAKALKAQEEAKQAAAPKSDTTIKSNL</sequence>
<dbReference type="InterPro" id="IPR041610">
    <property type="entry name" value="ArlS_N"/>
</dbReference>
<dbReference type="CDD" id="cd00082">
    <property type="entry name" value="HisKA"/>
    <property type="match status" value="1"/>
</dbReference>
<dbReference type="eggNOG" id="COG5002">
    <property type="taxonomic scope" value="Bacteria"/>
</dbReference>
<evidence type="ECO:0000256" key="8">
    <source>
        <dbReference type="ARBA" id="ARBA00022777"/>
    </source>
</evidence>
<dbReference type="PATRIC" id="fig|1423816.3.peg.55"/>
<dbReference type="FunFam" id="3.30.565.10:FF:000006">
    <property type="entry name" value="Sensor histidine kinase WalK"/>
    <property type="match status" value="1"/>
</dbReference>
<feature type="transmembrane region" description="Helical" evidence="12">
    <location>
        <begin position="195"/>
        <end position="218"/>
    </location>
</feature>
<keyword evidence="10" id="KW-0902">Two-component regulatory system</keyword>
<protein>
    <recommendedName>
        <fullName evidence="4">Signal transduction histidine-protein kinase ArlS</fullName>
        <ecNumber evidence="3">2.7.13.3</ecNumber>
    </recommendedName>
</protein>
<evidence type="ECO:0000256" key="6">
    <source>
        <dbReference type="ARBA" id="ARBA00022679"/>
    </source>
</evidence>
<evidence type="ECO:0000259" key="14">
    <source>
        <dbReference type="PROSITE" id="PS50885"/>
    </source>
</evidence>
<evidence type="ECO:0000256" key="1">
    <source>
        <dbReference type="ARBA" id="ARBA00000085"/>
    </source>
</evidence>
<keyword evidence="9 12" id="KW-1133">Transmembrane helix</keyword>
<keyword evidence="7 12" id="KW-0812">Transmembrane</keyword>